<dbReference type="EnsemblPlants" id="MELO3C004249.2.1">
    <property type="protein sequence ID" value="MELO3C004249.2.1"/>
    <property type="gene ID" value="MELO3C004249.2"/>
</dbReference>
<comment type="similarity">
    <text evidence="3 15">Belongs to the lipoxygenase family.</text>
</comment>
<dbReference type="Pfam" id="PF01477">
    <property type="entry name" value="PLAT"/>
    <property type="match status" value="1"/>
</dbReference>
<evidence type="ECO:0000259" key="19">
    <source>
        <dbReference type="PROSITE" id="PS51393"/>
    </source>
</evidence>
<dbReference type="RefSeq" id="XP_008454513.1">
    <property type="nucleotide sequence ID" value="XM_008456291.1"/>
</dbReference>
<comment type="function">
    <text evidence="16">Plant lipoxygenase may be involved in a number of diverse aspects of plant physiology including growth and development, pest resistance, and senescence or responses to wounding.</text>
</comment>
<keyword evidence="4" id="KW-0963">Cytoplasm</keyword>
<evidence type="ECO:0000256" key="7">
    <source>
        <dbReference type="ARBA" id="ARBA00022767"/>
    </source>
</evidence>
<dbReference type="GeneID" id="103494902"/>
<reference evidence="20" key="1">
    <citation type="submission" date="2023-03" db="UniProtKB">
        <authorList>
            <consortium name="EnsemblPlants"/>
        </authorList>
    </citation>
    <scope>IDENTIFICATION</scope>
</reference>
<dbReference type="FunFam" id="1.20.245.10:FF:000002">
    <property type="entry name" value="Lipoxygenase"/>
    <property type="match status" value="1"/>
</dbReference>
<dbReference type="KEGG" id="cmo:103494902"/>
<dbReference type="SUPFAM" id="SSF49723">
    <property type="entry name" value="Lipase/lipooxygenase domain (PLAT/LH2 domain)"/>
    <property type="match status" value="1"/>
</dbReference>
<keyword evidence="7 16" id="KW-0925">Oxylipin biosynthesis</keyword>
<evidence type="ECO:0000313" key="20">
    <source>
        <dbReference type="EnsemblPlants" id="MELO3C004249.2.1"/>
    </source>
</evidence>
<keyword evidence="13 16" id="KW-0275">Fatty acid biosynthesis</keyword>
<dbReference type="PRINTS" id="PR00468">
    <property type="entry name" value="PLTLPOXGNASE"/>
</dbReference>
<dbReference type="InterPro" id="IPR036392">
    <property type="entry name" value="PLAT/LH2_dom_sf"/>
</dbReference>
<feature type="compositionally biased region" description="Basic residues" evidence="17">
    <location>
        <begin position="249"/>
        <end position="260"/>
    </location>
</feature>
<feature type="region of interest" description="Disordered" evidence="17">
    <location>
        <begin position="238"/>
        <end position="264"/>
    </location>
</feature>
<dbReference type="Pfam" id="PF00305">
    <property type="entry name" value="Lipoxygenase"/>
    <property type="match status" value="1"/>
</dbReference>
<evidence type="ECO:0000256" key="5">
    <source>
        <dbReference type="ARBA" id="ARBA00022516"/>
    </source>
</evidence>
<reference evidence="22" key="2">
    <citation type="submission" date="2025-04" db="UniProtKB">
        <authorList>
            <consortium name="RefSeq"/>
        </authorList>
    </citation>
    <scope>IDENTIFICATION</scope>
</reference>
<dbReference type="Proteomes" id="UP001652600">
    <property type="component" value="Chromosome 5"/>
</dbReference>
<evidence type="ECO:0000256" key="10">
    <source>
        <dbReference type="ARBA" id="ARBA00023002"/>
    </source>
</evidence>
<keyword evidence="5 16" id="KW-0444">Lipid biosynthesis</keyword>
<dbReference type="eggNOG" id="ENOG502QQSP">
    <property type="taxonomic scope" value="Eukaryota"/>
</dbReference>
<dbReference type="PROSITE" id="PS50095">
    <property type="entry name" value="PLAT"/>
    <property type="match status" value="1"/>
</dbReference>
<dbReference type="PROSITE" id="PS51393">
    <property type="entry name" value="LIPOXYGENASE_3"/>
    <property type="match status" value="1"/>
</dbReference>
<evidence type="ECO:0000256" key="13">
    <source>
        <dbReference type="ARBA" id="ARBA00023160"/>
    </source>
</evidence>
<comment type="subcellular location">
    <subcellularLocation>
        <location evidence="2">Cytoplasm</location>
    </subcellularLocation>
</comment>
<dbReference type="GO" id="GO:0006633">
    <property type="term" value="P:fatty acid biosynthetic process"/>
    <property type="evidence" value="ECO:0007669"/>
    <property type="project" value="UniProtKB-KW"/>
</dbReference>
<dbReference type="PRINTS" id="PR00087">
    <property type="entry name" value="LIPOXYGENASE"/>
</dbReference>
<feature type="domain" description="PLAT" evidence="18">
    <location>
        <begin position="57"/>
        <end position="180"/>
    </location>
</feature>
<dbReference type="InterPro" id="IPR000907">
    <property type="entry name" value="LipOase"/>
</dbReference>
<dbReference type="GO" id="GO:0031408">
    <property type="term" value="P:oxylipin biosynthetic process"/>
    <property type="evidence" value="ECO:0007669"/>
    <property type="project" value="UniProtKB-UniRule"/>
</dbReference>
<evidence type="ECO:0000256" key="4">
    <source>
        <dbReference type="ARBA" id="ARBA00022490"/>
    </source>
</evidence>
<keyword evidence="6 15" id="KW-0479">Metal-binding</keyword>
<dbReference type="Gene3D" id="4.10.375.10">
    <property type="entry name" value="Lipoxygenase-1, Domain 2"/>
    <property type="match status" value="1"/>
</dbReference>
<evidence type="ECO:0000256" key="9">
    <source>
        <dbReference type="ARBA" id="ARBA00022964"/>
    </source>
</evidence>
<gene>
    <name evidence="22" type="primary">LOC103494902</name>
    <name evidence="20" type="synonym">103494902</name>
</gene>
<dbReference type="GO" id="GO:0005737">
    <property type="term" value="C:cytoplasm"/>
    <property type="evidence" value="ECO:0007669"/>
    <property type="project" value="UniProtKB-SubCell"/>
</dbReference>
<keyword evidence="10 15" id="KW-0560">Oxidoreductase</keyword>
<dbReference type="Gene3D" id="2.60.60.20">
    <property type="entry name" value="PLAT/LH2 domain"/>
    <property type="match status" value="1"/>
</dbReference>
<evidence type="ECO:0000313" key="22">
    <source>
        <dbReference type="RefSeq" id="XP_008454513.1"/>
    </source>
</evidence>
<evidence type="ECO:0000256" key="2">
    <source>
        <dbReference type="ARBA" id="ARBA00004496"/>
    </source>
</evidence>
<keyword evidence="11 15" id="KW-0408">Iron</keyword>
<dbReference type="PROSITE" id="PS00081">
    <property type="entry name" value="LIPOXYGENASE_2"/>
    <property type="match status" value="1"/>
</dbReference>
<dbReference type="GO" id="GO:0016702">
    <property type="term" value="F:oxidoreductase activity, acting on single donors with incorporation of molecular oxygen, incorporation of two atoms of oxygen"/>
    <property type="evidence" value="ECO:0007669"/>
    <property type="project" value="InterPro"/>
</dbReference>
<keyword evidence="21" id="KW-1185">Reference proteome</keyword>
<keyword evidence="8" id="KW-0276">Fatty acid metabolism</keyword>
<name>A0A1S3BZJ7_CUCME</name>
<dbReference type="FunFam" id="4.10.375.10:FF:000001">
    <property type="entry name" value="Lipoxygenase"/>
    <property type="match status" value="1"/>
</dbReference>
<dbReference type="GO" id="GO:0005506">
    <property type="term" value="F:iron ion binding"/>
    <property type="evidence" value="ECO:0007669"/>
    <property type="project" value="UniProtKB-ARBA"/>
</dbReference>
<dbReference type="InterPro" id="IPR036226">
    <property type="entry name" value="LipOase_C_sf"/>
</dbReference>
<evidence type="ECO:0000256" key="16">
    <source>
        <dbReference type="RuleBase" id="RU003975"/>
    </source>
</evidence>
<keyword evidence="9 15" id="KW-0223">Dioxygenase</keyword>
<dbReference type="Gene3D" id="1.20.245.10">
    <property type="entry name" value="Lipoxygenase-1, Domain 5"/>
    <property type="match status" value="1"/>
</dbReference>
<dbReference type="InterPro" id="IPR020834">
    <property type="entry name" value="LipOase_CS"/>
</dbReference>
<comment type="pathway">
    <text evidence="16">Lipid metabolism; oxylipin biosynthesis.</text>
</comment>
<dbReference type="Gramene" id="MELO3C004249.2.1">
    <property type="protein sequence ID" value="MELO3C004249.2.1"/>
    <property type="gene ID" value="MELO3C004249.2"/>
</dbReference>
<evidence type="ECO:0000256" key="14">
    <source>
        <dbReference type="PROSITE-ProRule" id="PRU00152"/>
    </source>
</evidence>
<keyword evidence="12" id="KW-0443">Lipid metabolism</keyword>
<dbReference type="InterPro" id="IPR001246">
    <property type="entry name" value="LipOase_plant"/>
</dbReference>
<dbReference type="InParanoid" id="A0A1S3BZJ7"/>
<evidence type="ECO:0000256" key="6">
    <source>
        <dbReference type="ARBA" id="ARBA00022723"/>
    </source>
</evidence>
<dbReference type="UniPathway" id="UPA00382"/>
<dbReference type="PANTHER" id="PTHR11771">
    <property type="entry name" value="LIPOXYGENASE"/>
    <property type="match status" value="1"/>
</dbReference>
<evidence type="ECO:0000256" key="3">
    <source>
        <dbReference type="ARBA" id="ARBA00009419"/>
    </source>
</evidence>
<evidence type="ECO:0000313" key="21">
    <source>
        <dbReference type="Proteomes" id="UP001652600"/>
    </source>
</evidence>
<dbReference type="AlphaFoldDB" id="A0A1S3BZJ7"/>
<proteinExistence type="inferred from homology"/>
<dbReference type="EC" id="1.13.11.-" evidence="16"/>
<dbReference type="InterPro" id="IPR020833">
    <property type="entry name" value="LipOase_Fe_BS"/>
</dbReference>
<comment type="cofactor">
    <cofactor evidence="1 15">
        <name>Fe cation</name>
        <dbReference type="ChEBI" id="CHEBI:24875"/>
    </cofactor>
</comment>
<evidence type="ECO:0000259" key="18">
    <source>
        <dbReference type="PROSITE" id="PS50095"/>
    </source>
</evidence>
<dbReference type="InterPro" id="IPR042057">
    <property type="entry name" value="Lipoxy_PLAT/LH2"/>
</dbReference>
<evidence type="ECO:0000256" key="8">
    <source>
        <dbReference type="ARBA" id="ARBA00022832"/>
    </source>
</evidence>
<dbReference type="InterPro" id="IPR013819">
    <property type="entry name" value="LipOase_C"/>
</dbReference>
<feature type="domain" description="Lipoxygenase" evidence="19">
    <location>
        <begin position="183"/>
        <end position="879"/>
    </location>
</feature>
<comment type="caution">
    <text evidence="14">Lacks conserved residue(s) required for the propagation of feature annotation.</text>
</comment>
<dbReference type="GO" id="GO:0034440">
    <property type="term" value="P:lipid oxidation"/>
    <property type="evidence" value="ECO:0007669"/>
    <property type="project" value="InterPro"/>
</dbReference>
<dbReference type="InterPro" id="IPR027433">
    <property type="entry name" value="Lipoxygenase_dom_3"/>
</dbReference>
<dbReference type="CDD" id="cd01751">
    <property type="entry name" value="PLAT_LH2"/>
    <property type="match status" value="1"/>
</dbReference>
<dbReference type="FunFam" id="3.10.450.60:FF:000002">
    <property type="entry name" value="Lipoxygenase"/>
    <property type="match status" value="1"/>
</dbReference>
<dbReference type="SMR" id="A0A1S3BZJ7"/>
<dbReference type="InterPro" id="IPR001024">
    <property type="entry name" value="PLAT/LH2_dom"/>
</dbReference>
<dbReference type="SMART" id="SM00308">
    <property type="entry name" value="LH2"/>
    <property type="match status" value="1"/>
</dbReference>
<dbReference type="OrthoDB" id="407298at2759"/>
<accession>A0A1S3BZJ7</accession>
<evidence type="ECO:0000256" key="12">
    <source>
        <dbReference type="ARBA" id="ARBA00023098"/>
    </source>
</evidence>
<protein>
    <recommendedName>
        <fullName evidence="16">Lipoxygenase</fullName>
        <ecNumber evidence="16">1.13.11.-</ecNumber>
    </recommendedName>
</protein>
<dbReference type="Gene3D" id="4.10.372.10">
    <property type="entry name" value="Lipoxygenase-1, Domain 3"/>
    <property type="match status" value="1"/>
</dbReference>
<dbReference type="SUPFAM" id="SSF48484">
    <property type="entry name" value="Lipoxigenase"/>
    <property type="match status" value="1"/>
</dbReference>
<sequence>MFGIGKNIIEGALNTTGDLAGSVINAGGNILDRVSNLGGKKIKGKVILMRSNVLDFTEFHSSLLDNFTELLGGGVSIQLISATHTSNDSRGKVGNKAYLERWLTSIPPLFAGESVFQINFPWEENFGFPGAFFIRNGHTSEFFLKSLTLDDVPGYGRVHFDCNSWVYPSGRYKKDRIFFANHVYLPNQTPNPLRKYREEELWNLRGDGTGERKEWDRIYDYDVYNDIADPDVGDHRPILGGTTEYPYPRRGRTGRPRSRRDHNYESRLSPLMSLDIYVPKDENFGHLKMSDFLGYTLKALSISIKPGLQSIFDVSPNEFDNFKEVDNLFERGFPIPFNAFKTLTEDLTPPLFKALVRSDDEKFLKFPTPQVVKDNKIGWSTDEEFAREMLAGPNPLLIRRLEVFPPTSKLDPNVYGNQNSTITEEHIKHGLDGLTVDEAMNQNKLYIVDFHDALMPYLTRMNATSTTKTYATRTLLFLKDDGTLKPLVIELSLPHPQGDQLGAISKLYFPAENGVQKSIWQLAKAYVTVNDVGYHQLISHWLHTHAVLEPFVIATHRQLSVLHPIHKLLVPHYKDTMFINASARQVLINANGLIESTHYPSKYSMELSSILYKDWTFPDQALPNNLIKRGVAVEDSSAPHGLRLLINDYPFAVDGLDIWSAIKTWVQDYCSLYYKDDNAVQNDFELQSWWNELREKGHADKKHEPWWPKMQTLSELIESCTTIIWIASALHAAVNFGQYPYGGYILNRPTTSRRFMPEVGTAEYKELESNPEKAFLRTISSELQALVSISIIEILSKHASDEVYLGQRASIDWTSDKIALEAFEKFGKELFEVENRIMERNKDVNLKNRAGPVNLPYTLLVPSSNEGLTARGIPNSISI</sequence>
<evidence type="ECO:0000256" key="15">
    <source>
        <dbReference type="RuleBase" id="RU003974"/>
    </source>
</evidence>
<dbReference type="PROSITE" id="PS00711">
    <property type="entry name" value="LIPOXYGENASE_1"/>
    <property type="match status" value="1"/>
</dbReference>
<organism evidence="21 22">
    <name type="scientific">Cucumis melo</name>
    <name type="common">Muskmelon</name>
    <dbReference type="NCBI Taxonomy" id="3656"/>
    <lineage>
        <taxon>Eukaryota</taxon>
        <taxon>Viridiplantae</taxon>
        <taxon>Streptophyta</taxon>
        <taxon>Embryophyta</taxon>
        <taxon>Tracheophyta</taxon>
        <taxon>Spermatophyta</taxon>
        <taxon>Magnoliopsida</taxon>
        <taxon>eudicotyledons</taxon>
        <taxon>Gunneridae</taxon>
        <taxon>Pentapetalae</taxon>
        <taxon>rosids</taxon>
        <taxon>fabids</taxon>
        <taxon>Cucurbitales</taxon>
        <taxon>Cucurbitaceae</taxon>
        <taxon>Benincaseae</taxon>
        <taxon>Cucumis</taxon>
    </lineage>
</organism>
<evidence type="ECO:0000256" key="17">
    <source>
        <dbReference type="SAM" id="MobiDB-lite"/>
    </source>
</evidence>
<evidence type="ECO:0000256" key="1">
    <source>
        <dbReference type="ARBA" id="ARBA00001962"/>
    </source>
</evidence>
<dbReference type="Gene3D" id="3.10.450.60">
    <property type="match status" value="1"/>
</dbReference>
<evidence type="ECO:0000256" key="11">
    <source>
        <dbReference type="ARBA" id="ARBA00023004"/>
    </source>
</evidence>